<evidence type="ECO:0000313" key="1">
    <source>
        <dbReference type="EMBL" id="KAJ4703439.1"/>
    </source>
</evidence>
<comment type="caution">
    <text evidence="1">The sequence shown here is derived from an EMBL/GenBank/DDBJ whole genome shotgun (WGS) entry which is preliminary data.</text>
</comment>
<reference evidence="1 2" key="1">
    <citation type="journal article" date="2023" name="Science">
        <title>Complex scaffold remodeling in plant triterpene biosynthesis.</title>
        <authorList>
            <person name="De La Pena R."/>
            <person name="Hodgson H."/>
            <person name="Liu J.C."/>
            <person name="Stephenson M.J."/>
            <person name="Martin A.C."/>
            <person name="Owen C."/>
            <person name="Harkess A."/>
            <person name="Leebens-Mack J."/>
            <person name="Jimenez L.E."/>
            <person name="Osbourn A."/>
            <person name="Sattely E.S."/>
        </authorList>
    </citation>
    <scope>NUCLEOTIDE SEQUENCE [LARGE SCALE GENOMIC DNA]</scope>
    <source>
        <strain evidence="2">cv. JPN11</strain>
        <tissue evidence="1">Leaf</tissue>
    </source>
</reference>
<gene>
    <name evidence="1" type="ORF">OWV82_023347</name>
</gene>
<dbReference type="Proteomes" id="UP001164539">
    <property type="component" value="Chromosome 13"/>
</dbReference>
<keyword evidence="1" id="KW-0378">Hydrolase</keyword>
<keyword evidence="2" id="KW-1185">Reference proteome</keyword>
<dbReference type="EMBL" id="CM051406">
    <property type="protein sequence ID" value="KAJ4703439.1"/>
    <property type="molecule type" value="Genomic_DNA"/>
</dbReference>
<sequence length="308" mass="34828">MDQIQHKYVDVRGVKLHVAEIGTGPTVVLFIHGFPEIWYSWRHQMIAVANAGYRAIAPDLRGYGLSEHHPQPEKASFMDFVEDTFAILDSFQIGKAFLIGKDFGSWAVYLLSLLHPTRVSGIVSLGLPFFLPSYQELPEGFYSFRWKEPGRAEADFGRFDVKTIWKNIYILFSGSEIPIAEKDKEIMDLVDPSSLPPPWLTEEDLAIYTSSYENSGFDSPMLIPYKQPGEKPAISNPKIEVPVLLVMGGKDYYLKVPGIEKCLTSGEVKEYVPDLEIKFLADGTHFIQEQFPDQVNELIISFTNKLGK</sequence>
<proteinExistence type="predicted"/>
<name>A0ACC1WX13_MELAZ</name>
<organism evidence="1 2">
    <name type="scientific">Melia azedarach</name>
    <name type="common">Chinaberry tree</name>
    <dbReference type="NCBI Taxonomy" id="155640"/>
    <lineage>
        <taxon>Eukaryota</taxon>
        <taxon>Viridiplantae</taxon>
        <taxon>Streptophyta</taxon>
        <taxon>Embryophyta</taxon>
        <taxon>Tracheophyta</taxon>
        <taxon>Spermatophyta</taxon>
        <taxon>Magnoliopsida</taxon>
        <taxon>eudicotyledons</taxon>
        <taxon>Gunneridae</taxon>
        <taxon>Pentapetalae</taxon>
        <taxon>rosids</taxon>
        <taxon>malvids</taxon>
        <taxon>Sapindales</taxon>
        <taxon>Meliaceae</taxon>
        <taxon>Melia</taxon>
    </lineage>
</organism>
<protein>
    <submittedName>
        <fullName evidence="1">Epoxide hydrolase 2</fullName>
    </submittedName>
</protein>
<accession>A0ACC1WX13</accession>
<evidence type="ECO:0000313" key="2">
    <source>
        <dbReference type="Proteomes" id="UP001164539"/>
    </source>
</evidence>